<evidence type="ECO:0000256" key="1">
    <source>
        <dbReference type="SAM" id="MobiDB-lite"/>
    </source>
</evidence>
<evidence type="ECO:0000313" key="2">
    <source>
        <dbReference type="EMBL" id="PLB39617.1"/>
    </source>
</evidence>
<gene>
    <name evidence="2" type="ORF">BDW47DRAFT_102805</name>
</gene>
<sequence length="195" mass="20831">MTHIGTRSTMLGSSGPVTAHSPAPSAQLRTMCFPTTNGKSPSDLGKIKVGGPSTATRATHSDWLVGRLKLDGYRQTTANGVIRSTTMYLQLRQIPVRWICGLMSSCARAYSPATGGSGGSSQLQVDSCPHPSCGLHARGSIAVHVCGRTLAQATPFEKSTQRILSLPDAVRFSWVMDQSGCVIRLHHFPSMRHTA</sequence>
<organism evidence="2 3">
    <name type="scientific">Aspergillus candidus</name>
    <dbReference type="NCBI Taxonomy" id="41067"/>
    <lineage>
        <taxon>Eukaryota</taxon>
        <taxon>Fungi</taxon>
        <taxon>Dikarya</taxon>
        <taxon>Ascomycota</taxon>
        <taxon>Pezizomycotina</taxon>
        <taxon>Eurotiomycetes</taxon>
        <taxon>Eurotiomycetidae</taxon>
        <taxon>Eurotiales</taxon>
        <taxon>Aspergillaceae</taxon>
        <taxon>Aspergillus</taxon>
        <taxon>Aspergillus subgen. Circumdati</taxon>
    </lineage>
</organism>
<keyword evidence="3" id="KW-1185">Reference proteome</keyword>
<dbReference type="GeneID" id="36519092"/>
<dbReference type="RefSeq" id="XP_024673629.1">
    <property type="nucleotide sequence ID" value="XM_024811932.1"/>
</dbReference>
<feature type="region of interest" description="Disordered" evidence="1">
    <location>
        <begin position="1"/>
        <end position="23"/>
    </location>
</feature>
<dbReference type="AlphaFoldDB" id="A0A2I2FG61"/>
<protein>
    <submittedName>
        <fullName evidence="2">Uncharacterized protein</fullName>
    </submittedName>
</protein>
<dbReference type="EMBL" id="KZ559128">
    <property type="protein sequence ID" value="PLB39617.1"/>
    <property type="molecule type" value="Genomic_DNA"/>
</dbReference>
<evidence type="ECO:0000313" key="3">
    <source>
        <dbReference type="Proteomes" id="UP000234585"/>
    </source>
</evidence>
<reference evidence="2 3" key="1">
    <citation type="submission" date="2017-12" db="EMBL/GenBank/DDBJ databases">
        <authorList>
            <consortium name="DOE Joint Genome Institute"/>
            <person name="Haridas S."/>
            <person name="Kjaerbolling I."/>
            <person name="Vesth T.C."/>
            <person name="Frisvad J.C."/>
            <person name="Nybo J.L."/>
            <person name="Theobald S."/>
            <person name="Kuo A."/>
            <person name="Bowyer P."/>
            <person name="Matsuda Y."/>
            <person name="Mondo S."/>
            <person name="Lyhne E.K."/>
            <person name="Kogle M.E."/>
            <person name="Clum A."/>
            <person name="Lipzen A."/>
            <person name="Salamov A."/>
            <person name="Ngan C.Y."/>
            <person name="Daum C."/>
            <person name="Chiniquy J."/>
            <person name="Barry K."/>
            <person name="LaButti K."/>
            <person name="Simmons B.A."/>
            <person name="Magnuson J.K."/>
            <person name="Mortensen U.H."/>
            <person name="Larsen T.O."/>
            <person name="Grigoriev I.V."/>
            <person name="Baker S.E."/>
            <person name="Andersen M.R."/>
            <person name="Nordberg H.P."/>
            <person name="Cantor M.N."/>
            <person name="Hua S.X."/>
        </authorList>
    </citation>
    <scope>NUCLEOTIDE SEQUENCE [LARGE SCALE GENOMIC DNA]</scope>
    <source>
        <strain evidence="2 3">CBS 102.13</strain>
    </source>
</reference>
<accession>A0A2I2FG61</accession>
<proteinExistence type="predicted"/>
<dbReference type="Proteomes" id="UP000234585">
    <property type="component" value="Unassembled WGS sequence"/>
</dbReference>
<feature type="compositionally biased region" description="Polar residues" evidence="1">
    <location>
        <begin position="1"/>
        <end position="16"/>
    </location>
</feature>
<name>A0A2I2FG61_ASPCN</name>